<dbReference type="PANTHER" id="PTHR46499">
    <property type="entry name" value="QUEUINE TRNA-RIBOSYLTRANSFERASE"/>
    <property type="match status" value="1"/>
</dbReference>
<dbReference type="AlphaFoldDB" id="A0A0G1EKV7"/>
<feature type="binding site" evidence="4">
    <location>
        <position position="441"/>
    </location>
    <ligand>
        <name>Zn(2+)</name>
        <dbReference type="ChEBI" id="CHEBI:29105"/>
    </ligand>
</feature>
<dbReference type="InterPro" id="IPR002616">
    <property type="entry name" value="tRNA_ribo_trans-like"/>
</dbReference>
<reference evidence="7 8" key="1">
    <citation type="journal article" date="2015" name="Nature">
        <title>rRNA introns, odd ribosomes, and small enigmatic genomes across a large radiation of phyla.</title>
        <authorList>
            <person name="Brown C.T."/>
            <person name="Hug L.A."/>
            <person name="Thomas B.C."/>
            <person name="Sharon I."/>
            <person name="Castelle C.J."/>
            <person name="Singh A."/>
            <person name="Wilkins M.J."/>
            <person name="Williams K.H."/>
            <person name="Banfield J.F."/>
        </authorList>
    </citation>
    <scope>NUCLEOTIDE SEQUENCE [LARGE SCALE GENOMIC DNA]</scope>
</reference>
<dbReference type="Gene3D" id="3.20.20.105">
    <property type="entry name" value="Queuine tRNA-ribosyltransferase-like"/>
    <property type="match status" value="1"/>
</dbReference>
<feature type="binding site" evidence="4">
    <location>
        <position position="187"/>
    </location>
    <ligand>
        <name>substrate</name>
    </ligand>
</feature>
<dbReference type="PANTHER" id="PTHR46499:SF1">
    <property type="entry name" value="QUEUINE TRNA-RIBOSYLTRANSFERASE"/>
    <property type="match status" value="1"/>
</dbReference>
<feature type="region of interest" description="RNA binding" evidence="4">
    <location>
        <begin position="347"/>
        <end position="353"/>
    </location>
</feature>
<evidence type="ECO:0000256" key="1">
    <source>
        <dbReference type="ARBA" id="ARBA00022676"/>
    </source>
</evidence>
<keyword evidence="3 4" id="KW-0819">tRNA processing</keyword>
<dbReference type="HAMAP" id="MF_00168">
    <property type="entry name" value="Q_tRNA_Tgt"/>
    <property type="match status" value="1"/>
</dbReference>
<keyword evidence="2 4" id="KW-0808">Transferase</keyword>
<feature type="binding site" evidence="4">
    <location>
        <position position="406"/>
    </location>
    <ligand>
        <name>Zn(2+)</name>
        <dbReference type="ChEBI" id="CHEBI:29105"/>
    </ligand>
</feature>
<comment type="caution">
    <text evidence="7">The sequence shown here is derived from an EMBL/GenBank/DDBJ whole genome shotgun (WGS) entry which is preliminary data.</text>
</comment>
<keyword evidence="4" id="KW-0479">Metal-binding</keyword>
<evidence type="ECO:0000256" key="3">
    <source>
        <dbReference type="ARBA" id="ARBA00022694"/>
    </source>
</evidence>
<dbReference type="GO" id="GO:0008479">
    <property type="term" value="F:tRNA-guanosine(34) queuine transglycosylase activity"/>
    <property type="evidence" value="ECO:0007669"/>
    <property type="project" value="UniProtKB-UniRule"/>
</dbReference>
<dbReference type="UniPathway" id="UPA00392"/>
<comment type="cofactor">
    <cofactor evidence="4">
        <name>Zn(2+)</name>
        <dbReference type="ChEBI" id="CHEBI:29105"/>
    </cofactor>
    <text evidence="4">Binds 1 zinc ion per subunit.</text>
</comment>
<feature type="compositionally biased region" description="Basic and acidic residues" evidence="5">
    <location>
        <begin position="121"/>
        <end position="136"/>
    </location>
</feature>
<comment type="catalytic activity">
    <reaction evidence="4">
        <text>7-aminomethyl-7-carbaguanine + guanosine(34) in tRNA = 7-aminomethyl-7-carbaguanosine(34) in tRNA + guanine</text>
        <dbReference type="Rhea" id="RHEA:24104"/>
        <dbReference type="Rhea" id="RHEA-COMP:10341"/>
        <dbReference type="Rhea" id="RHEA-COMP:10342"/>
        <dbReference type="ChEBI" id="CHEBI:16235"/>
        <dbReference type="ChEBI" id="CHEBI:58703"/>
        <dbReference type="ChEBI" id="CHEBI:74269"/>
        <dbReference type="ChEBI" id="CHEBI:82833"/>
        <dbReference type="EC" id="2.4.2.29"/>
    </reaction>
</comment>
<feature type="domain" description="tRNA-guanine(15) transglycosylase-like" evidence="6">
    <location>
        <begin position="243"/>
        <end position="474"/>
    </location>
</feature>
<feature type="binding site" evidence="4">
    <location>
        <position position="404"/>
    </location>
    <ligand>
        <name>Zn(2+)</name>
        <dbReference type="ChEBI" id="CHEBI:29105"/>
    </ligand>
</feature>
<dbReference type="SUPFAM" id="SSF51713">
    <property type="entry name" value="tRNA-guanine transglycosylase"/>
    <property type="match status" value="1"/>
</dbReference>
<organism evidence="7 8">
    <name type="scientific">Candidatus Nomurabacteria bacterium GW2011_GWF2_43_24</name>
    <dbReference type="NCBI Taxonomy" id="1618778"/>
    <lineage>
        <taxon>Bacteria</taxon>
        <taxon>Candidatus Nomuraibacteriota</taxon>
    </lineage>
</organism>
<dbReference type="InterPro" id="IPR050076">
    <property type="entry name" value="ArchSynthase1/Queuine_TRR"/>
</dbReference>
<comment type="similarity">
    <text evidence="4">Belongs to the queuine tRNA-ribosyltransferase family.</text>
</comment>
<name>A0A0G1EKV7_9BACT</name>
<dbReference type="PATRIC" id="fig|1618778.3.peg.645"/>
<feature type="binding site" evidence="4">
    <location>
        <position position="287"/>
    </location>
    <ligand>
        <name>substrate</name>
    </ligand>
</feature>
<comment type="subunit">
    <text evidence="4">Homodimer. Within each dimer, one monomer is responsible for RNA recognition and catalysis, while the other monomer binds to the replacement base PreQ1.</text>
</comment>
<evidence type="ECO:0000256" key="2">
    <source>
        <dbReference type="ARBA" id="ARBA00022679"/>
    </source>
</evidence>
<evidence type="ECO:0000313" key="7">
    <source>
        <dbReference type="EMBL" id="KKT10691.1"/>
    </source>
</evidence>
<evidence type="ECO:0000259" key="6">
    <source>
        <dbReference type="Pfam" id="PF01702"/>
    </source>
</evidence>
<gene>
    <name evidence="4" type="primary">tgt</name>
    <name evidence="7" type="ORF">UV91_C0011G0027</name>
</gene>
<feature type="domain" description="tRNA-guanine(15) transglycosylase-like" evidence="6">
    <location>
        <begin position="14"/>
        <end position="102"/>
    </location>
</feature>
<dbReference type="GO" id="GO:0008616">
    <property type="term" value="P:tRNA queuosine(34) biosynthetic process"/>
    <property type="evidence" value="ECO:0007669"/>
    <property type="project" value="UniProtKB-UniRule"/>
</dbReference>
<feature type="domain" description="tRNA-guanine(15) transglycosylase-like" evidence="6">
    <location>
        <begin position="144"/>
        <end position="228"/>
    </location>
</feature>
<feature type="binding site" evidence="4">
    <location>
        <position position="319"/>
    </location>
    <ligand>
        <name>substrate</name>
    </ligand>
</feature>
<dbReference type="GO" id="GO:0046872">
    <property type="term" value="F:metal ion binding"/>
    <property type="evidence" value="ECO:0007669"/>
    <property type="project" value="UniProtKB-KW"/>
</dbReference>
<comment type="function">
    <text evidence="4">Catalyzes the base-exchange of a guanine (G) residue with the queuine precursor 7-aminomethyl-7-deazaguanine (PreQ1) at position 34 (anticodon wobble position) in tRNAs with GU(N) anticodons (tRNA-Asp, -Asn, -His and -Tyr). Catalysis occurs through a double-displacement mechanism. The nucleophile active site attacks the C1' of nucleotide 34 to detach the guanine base from the RNA, forming a covalent enzyme-RNA intermediate. The proton acceptor active site deprotonates the incoming PreQ1, allowing a nucleophilic attack on the C1' of the ribose to form the product. After dissociation, two additional enzymatic reactions on the tRNA convert PreQ1 to queuine (Q), resulting in the hypermodified nucleoside queuosine (7-(((4,5-cis-dihydroxy-2-cyclopenten-1-yl)amino)methyl)-7-deazaguanosine).</text>
</comment>
<feature type="binding site" evidence="4">
    <location>
        <begin position="91"/>
        <end position="95"/>
    </location>
    <ligand>
        <name>substrate</name>
    </ligand>
</feature>
<dbReference type="InterPro" id="IPR036511">
    <property type="entry name" value="TGT-like_sf"/>
</dbReference>
<dbReference type="NCBIfam" id="TIGR00449">
    <property type="entry name" value="tgt_general"/>
    <property type="match status" value="2"/>
</dbReference>
<dbReference type="Proteomes" id="UP000033907">
    <property type="component" value="Unassembled WGS sequence"/>
</dbReference>
<feature type="active site" description="Proton acceptor" evidence="4">
    <location>
        <position position="91"/>
    </location>
</feature>
<dbReference type="GO" id="GO:0005737">
    <property type="term" value="C:cytoplasm"/>
    <property type="evidence" value="ECO:0007669"/>
    <property type="project" value="TreeGrafter"/>
</dbReference>
<keyword evidence="4" id="KW-0671">Queuosine biosynthesis</keyword>
<feature type="region of interest" description="RNA binding; important for wobble base 34 recognition" evidence="4">
    <location>
        <begin position="371"/>
        <end position="375"/>
    </location>
</feature>
<dbReference type="Pfam" id="PF01702">
    <property type="entry name" value="TGT"/>
    <property type="match status" value="3"/>
</dbReference>
<proteinExistence type="inferred from homology"/>
<evidence type="ECO:0000256" key="5">
    <source>
        <dbReference type="SAM" id="MobiDB-lite"/>
    </source>
</evidence>
<dbReference type="EC" id="2.4.2.29" evidence="4"/>
<protein>
    <recommendedName>
        <fullName evidence="4">Queuine tRNA-ribosyltransferase</fullName>
        <ecNumber evidence="4">2.4.2.29</ecNumber>
    </recommendedName>
    <alternativeName>
        <fullName evidence="4">Guanine insertion enzyme</fullName>
    </alternativeName>
    <alternativeName>
        <fullName evidence="4">tRNA-guanine transglycosylase</fullName>
    </alternativeName>
</protein>
<keyword evidence="1 4" id="KW-0328">Glycosyltransferase</keyword>
<accession>A0A0G1EKV7</accession>
<evidence type="ECO:0000256" key="4">
    <source>
        <dbReference type="HAMAP-Rule" id="MF_00168"/>
    </source>
</evidence>
<dbReference type="InterPro" id="IPR004803">
    <property type="entry name" value="TGT"/>
</dbReference>
<feature type="active site" description="Nucleophile" evidence="4">
    <location>
        <position position="366"/>
    </location>
</feature>
<comment type="pathway">
    <text evidence="4">tRNA modification; tRNA-queuosine biosynthesis.</text>
</comment>
<feature type="binding site" evidence="4">
    <location>
        <position position="409"/>
    </location>
    <ligand>
        <name>Zn(2+)</name>
        <dbReference type="ChEBI" id="CHEBI:29105"/>
    </ligand>
</feature>
<feature type="region of interest" description="Disordered" evidence="5">
    <location>
        <begin position="121"/>
        <end position="141"/>
    </location>
</feature>
<evidence type="ECO:0000313" key="8">
    <source>
        <dbReference type="Proteomes" id="UP000033907"/>
    </source>
</evidence>
<sequence>MQFKIEKKLENSLARAGTITTSHGVIHTPAFVAVGTKATVKSLNPEQVKDIGVEMVLGNTYHLYLQPGDETVREAGGIGKFMNWPGPTMTDSGGFQVFSLGAAYGKGVSKITTITTPEPLLRKEGRNSSRPAKGEWPEAEGVGSLAKVDDDGVSFKSHLDGSIHYITPEKSIQIQYNLGADIIFAFDECTSPAEDLKYQAEALERTHRWAERSLAEHQRICSAEENIFSRSSLTPSLRDGTPPPVASQKIFSSAAKPVTDFFERRVGERERQGEKISNGVAIFGIVQGGREESLRKKSAKIIAKTNVDGKYFDGFGIGGSFAKKDMSSAVKWVNEILPEDKPRHLLGIGEPEDLFMGVENGVDLFDCVAPTRLGRNGTLYTKSGKIIIMNKQYRNDYSPVEKDCGCYTCSPRLGGAGYTKAYLAHLFHGKEMLAGTLASIHNLYFIVNLVKNIRQSILDGTFFDFKNKFLYNYRN</sequence>
<keyword evidence="4" id="KW-0862">Zinc</keyword>
<dbReference type="EMBL" id="LCGH01000011">
    <property type="protein sequence ID" value="KKT10691.1"/>
    <property type="molecule type" value="Genomic_DNA"/>
</dbReference>